<dbReference type="InterPro" id="IPR013783">
    <property type="entry name" value="Ig-like_fold"/>
</dbReference>
<evidence type="ECO:0000313" key="3">
    <source>
        <dbReference type="EMBL" id="MBC8593954.1"/>
    </source>
</evidence>
<feature type="chain" id="PRO_5038468188" evidence="2">
    <location>
        <begin position="20"/>
        <end position="631"/>
    </location>
</feature>
<dbReference type="RefSeq" id="WP_262435060.1">
    <property type="nucleotide sequence ID" value="NZ_JACRTF010000001.1"/>
</dbReference>
<dbReference type="AlphaFoldDB" id="A0A926IQ46"/>
<comment type="caution">
    <text evidence="3">The sequence shown here is derived from an EMBL/GenBank/DDBJ whole genome shotgun (WGS) entry which is preliminary data.</text>
</comment>
<dbReference type="NCBIfam" id="TIGR04183">
    <property type="entry name" value="Por_Secre_tail"/>
    <property type="match status" value="1"/>
</dbReference>
<dbReference type="PANTHER" id="PTHR44103">
    <property type="entry name" value="PROPROTEIN CONVERTASE P"/>
    <property type="match status" value="1"/>
</dbReference>
<name>A0A926IQ46_9BACT</name>
<proteinExistence type="predicted"/>
<dbReference type="PANTHER" id="PTHR44103:SF1">
    <property type="entry name" value="PROPROTEIN CONVERTASE P"/>
    <property type="match status" value="1"/>
</dbReference>
<dbReference type="CDD" id="cd00063">
    <property type="entry name" value="FN3"/>
    <property type="match status" value="1"/>
</dbReference>
<sequence length="631" mass="67941">MKKYYFFAFAFAGLTQLSAQVQSPLFTELKTPVVIDGQNSDFPMLYEAAAAWGDYDNDGYLDLLLSGVGAEGVQTLLFKNNGGNSFTKIATTFPGLRSSNATWFDYNNDGNLDLFLAGKKEDGSLYSGLWKNKGNDAGFEEVFMGTFPQINNGDGNKSNRYVIAADYDGDGWTDLYVQGRTEGGDKNKGIAYLFRNVNGESFERIDKPVKNKMSTGDAKPFIQLSGGGAAWADYDGDGFVDLLVSGEGIDADKYDADYGYHGSYNGAVYKNNGDGTFAEPIEFKGTEEGNAVWLDYDNNGKLDFAVAGVRWDEDASWNWRGDLYVNGAQGFTSYASAVTGLPGNKQSVSLDAGDANNDGFSDILYLNATDAADAIYLNNGGGTEAPMFTASPLAYGDQAAQRGGTANFVDFDNDGNLDAFLVGYADAQGSHARLMKNELGNGITANQAPGLPTNLKVSPGSNGIVMFSWDAPEDDTTPSAALKYNLYIKQGDVVRMTVPADLTTGRLKVSEVSGLISKRVLYKVSGLTGEYTWGVQAIDNAKAAGKFVNYNSTGITESSATTVKVFGDKEVIRISTTQMIDGTVNVYSIDGVNVYARTGELNNEIIRLKKGIYLVNITTSNQTITEKVIVK</sequence>
<gene>
    <name evidence="3" type="ORF">H8744_11990</name>
</gene>
<dbReference type="SUPFAM" id="SSF69318">
    <property type="entry name" value="Integrin alpha N-terminal domain"/>
    <property type="match status" value="1"/>
</dbReference>
<dbReference type="Pfam" id="PF13517">
    <property type="entry name" value="FG-GAP_3"/>
    <property type="match status" value="3"/>
</dbReference>
<reference evidence="3" key="1">
    <citation type="submission" date="2020-08" db="EMBL/GenBank/DDBJ databases">
        <title>Genome public.</title>
        <authorList>
            <person name="Liu C."/>
            <person name="Sun Q."/>
        </authorList>
    </citation>
    <scope>NUCLEOTIDE SEQUENCE</scope>
    <source>
        <strain evidence="3">N12</strain>
    </source>
</reference>
<feature type="signal peptide" evidence="2">
    <location>
        <begin position="1"/>
        <end position="19"/>
    </location>
</feature>
<keyword evidence="1 2" id="KW-0732">Signal</keyword>
<dbReference type="InterPro" id="IPR026444">
    <property type="entry name" value="Secre_tail"/>
</dbReference>
<evidence type="ECO:0000256" key="2">
    <source>
        <dbReference type="SAM" id="SignalP"/>
    </source>
</evidence>
<evidence type="ECO:0000313" key="4">
    <source>
        <dbReference type="Proteomes" id="UP000651085"/>
    </source>
</evidence>
<dbReference type="Proteomes" id="UP000651085">
    <property type="component" value="Unassembled WGS sequence"/>
</dbReference>
<dbReference type="EMBL" id="JACRTF010000001">
    <property type="protein sequence ID" value="MBC8593954.1"/>
    <property type="molecule type" value="Genomic_DNA"/>
</dbReference>
<dbReference type="InterPro" id="IPR028994">
    <property type="entry name" value="Integrin_alpha_N"/>
</dbReference>
<keyword evidence="4" id="KW-1185">Reference proteome</keyword>
<dbReference type="InterPro" id="IPR003961">
    <property type="entry name" value="FN3_dom"/>
</dbReference>
<dbReference type="InterPro" id="IPR036116">
    <property type="entry name" value="FN3_sf"/>
</dbReference>
<dbReference type="InterPro" id="IPR013517">
    <property type="entry name" value="FG-GAP"/>
</dbReference>
<accession>A0A926IQ46</accession>
<organism evidence="3 4">
    <name type="scientific">Jilunia laotingensis</name>
    <dbReference type="NCBI Taxonomy" id="2763675"/>
    <lineage>
        <taxon>Bacteria</taxon>
        <taxon>Pseudomonadati</taxon>
        <taxon>Bacteroidota</taxon>
        <taxon>Bacteroidia</taxon>
        <taxon>Bacteroidales</taxon>
        <taxon>Bacteroidaceae</taxon>
        <taxon>Jilunia</taxon>
    </lineage>
</organism>
<protein>
    <submittedName>
        <fullName evidence="3">VCBS repeat-containing protein</fullName>
    </submittedName>
</protein>
<dbReference type="SUPFAM" id="SSF49265">
    <property type="entry name" value="Fibronectin type III"/>
    <property type="match status" value="1"/>
</dbReference>
<dbReference type="Gene3D" id="2.130.10.130">
    <property type="entry name" value="Integrin alpha, N-terminal"/>
    <property type="match status" value="1"/>
</dbReference>
<dbReference type="Gene3D" id="2.60.40.10">
    <property type="entry name" value="Immunoglobulins"/>
    <property type="match status" value="1"/>
</dbReference>
<evidence type="ECO:0000256" key="1">
    <source>
        <dbReference type="ARBA" id="ARBA00022729"/>
    </source>
</evidence>